<name>A0A2S9PMV1_9ACTN</name>
<accession>A0A2S9PMV1</accession>
<dbReference type="InterPro" id="IPR051531">
    <property type="entry name" value="N-acetyltransferase"/>
</dbReference>
<gene>
    <name evidence="3" type="ORF">C6N75_29350</name>
</gene>
<dbReference type="InterPro" id="IPR000182">
    <property type="entry name" value="GNAT_dom"/>
</dbReference>
<organism evidence="3 4">
    <name type="scientific">Streptomyces solincola</name>
    <dbReference type="NCBI Taxonomy" id="2100817"/>
    <lineage>
        <taxon>Bacteria</taxon>
        <taxon>Bacillati</taxon>
        <taxon>Actinomycetota</taxon>
        <taxon>Actinomycetes</taxon>
        <taxon>Kitasatosporales</taxon>
        <taxon>Streptomycetaceae</taxon>
        <taxon>Streptomyces</taxon>
    </lineage>
</organism>
<feature type="region of interest" description="Disordered" evidence="1">
    <location>
        <begin position="1"/>
        <end position="23"/>
    </location>
</feature>
<dbReference type="Proteomes" id="UP000239322">
    <property type="component" value="Unassembled WGS sequence"/>
</dbReference>
<dbReference type="Gene3D" id="3.40.630.30">
    <property type="match status" value="1"/>
</dbReference>
<sequence length="169" mass="18804">LGGVTAPPGRPVQPVAQLHHGRATSREEVVGHILPRMLHDHPCLGSRGYWAAQERYGGAFLGWFEYRPLDERSPAVVELGYRLNRAAWGRGYATEGARALLDAGFTRFAVERVTASTMAVNLASRRVMEKAGLSFVRSFTDDWPDAIPGSEHGDVEYALTRREWERGRS</sequence>
<dbReference type="InterPro" id="IPR016181">
    <property type="entry name" value="Acyl_CoA_acyltransferase"/>
</dbReference>
<dbReference type="EMBL" id="PVLV01000692">
    <property type="protein sequence ID" value="PRH75741.1"/>
    <property type="molecule type" value="Genomic_DNA"/>
</dbReference>
<reference evidence="3 4" key="1">
    <citation type="submission" date="2018-03" db="EMBL/GenBank/DDBJ databases">
        <title>Novel Streptomyces sp. from soil.</title>
        <authorList>
            <person name="Tan G.Y.A."/>
            <person name="Lee Z.Y."/>
        </authorList>
    </citation>
    <scope>NUCLEOTIDE SEQUENCE [LARGE SCALE GENOMIC DNA]</scope>
    <source>
        <strain evidence="3 4">ST5x</strain>
    </source>
</reference>
<proteinExistence type="predicted"/>
<evidence type="ECO:0000259" key="2">
    <source>
        <dbReference type="PROSITE" id="PS51186"/>
    </source>
</evidence>
<dbReference type="PANTHER" id="PTHR43792:SF1">
    <property type="entry name" value="N-ACETYLTRANSFERASE DOMAIN-CONTAINING PROTEIN"/>
    <property type="match status" value="1"/>
</dbReference>
<evidence type="ECO:0000256" key="1">
    <source>
        <dbReference type="SAM" id="MobiDB-lite"/>
    </source>
</evidence>
<dbReference type="AlphaFoldDB" id="A0A2S9PMV1"/>
<feature type="non-terminal residue" evidence="3">
    <location>
        <position position="1"/>
    </location>
</feature>
<dbReference type="GO" id="GO:0016747">
    <property type="term" value="F:acyltransferase activity, transferring groups other than amino-acyl groups"/>
    <property type="evidence" value="ECO:0007669"/>
    <property type="project" value="InterPro"/>
</dbReference>
<evidence type="ECO:0000313" key="4">
    <source>
        <dbReference type="Proteomes" id="UP000239322"/>
    </source>
</evidence>
<evidence type="ECO:0000313" key="3">
    <source>
        <dbReference type="EMBL" id="PRH75741.1"/>
    </source>
</evidence>
<dbReference type="OrthoDB" id="3533156at2"/>
<keyword evidence="4" id="KW-1185">Reference proteome</keyword>
<protein>
    <recommendedName>
        <fullName evidence="2">N-acetyltransferase domain-containing protein</fullName>
    </recommendedName>
</protein>
<dbReference type="Pfam" id="PF13302">
    <property type="entry name" value="Acetyltransf_3"/>
    <property type="match status" value="1"/>
</dbReference>
<feature type="domain" description="N-acetyltransferase" evidence="2">
    <location>
        <begin position="7"/>
        <end position="162"/>
    </location>
</feature>
<comment type="caution">
    <text evidence="3">The sequence shown here is derived from an EMBL/GenBank/DDBJ whole genome shotgun (WGS) entry which is preliminary data.</text>
</comment>
<dbReference type="SUPFAM" id="SSF55729">
    <property type="entry name" value="Acyl-CoA N-acyltransferases (Nat)"/>
    <property type="match status" value="1"/>
</dbReference>
<dbReference type="PANTHER" id="PTHR43792">
    <property type="entry name" value="GNAT FAMILY, PUTATIVE (AFU_ORTHOLOGUE AFUA_3G00765)-RELATED-RELATED"/>
    <property type="match status" value="1"/>
</dbReference>
<dbReference type="RefSeq" id="WP_105871874.1">
    <property type="nucleotide sequence ID" value="NZ_PVLV01000692.1"/>
</dbReference>
<dbReference type="PROSITE" id="PS51186">
    <property type="entry name" value="GNAT"/>
    <property type="match status" value="1"/>
</dbReference>